<evidence type="ECO:0000313" key="4">
    <source>
        <dbReference type="Proteomes" id="UP001152300"/>
    </source>
</evidence>
<organism evidence="3 4">
    <name type="scientific">Sclerotinia nivalis</name>
    <dbReference type="NCBI Taxonomy" id="352851"/>
    <lineage>
        <taxon>Eukaryota</taxon>
        <taxon>Fungi</taxon>
        <taxon>Dikarya</taxon>
        <taxon>Ascomycota</taxon>
        <taxon>Pezizomycotina</taxon>
        <taxon>Leotiomycetes</taxon>
        <taxon>Helotiales</taxon>
        <taxon>Sclerotiniaceae</taxon>
        <taxon>Sclerotinia</taxon>
    </lineage>
</organism>
<name>A0A9X0AX27_9HELO</name>
<evidence type="ECO:0000259" key="2">
    <source>
        <dbReference type="PROSITE" id="PS50181"/>
    </source>
</evidence>
<feature type="region of interest" description="Disordered" evidence="1">
    <location>
        <begin position="233"/>
        <end position="252"/>
    </location>
</feature>
<dbReference type="PROSITE" id="PS50181">
    <property type="entry name" value="FBOX"/>
    <property type="match status" value="1"/>
</dbReference>
<accession>A0A9X0AX27</accession>
<evidence type="ECO:0000256" key="1">
    <source>
        <dbReference type="SAM" id="MobiDB-lite"/>
    </source>
</evidence>
<dbReference type="AlphaFoldDB" id="A0A9X0AX27"/>
<dbReference type="InterPro" id="IPR001810">
    <property type="entry name" value="F-box_dom"/>
</dbReference>
<dbReference type="Proteomes" id="UP001152300">
    <property type="component" value="Unassembled WGS sequence"/>
</dbReference>
<comment type="caution">
    <text evidence="3">The sequence shown here is derived from an EMBL/GenBank/DDBJ whole genome shotgun (WGS) entry which is preliminary data.</text>
</comment>
<sequence>MAPSVSLTKDEFRLLTWTHPQFSQMAIQPESLQRHCPLDNGRLRPRTAQVSASPSTVGSLECIPLEIIHMILNLLDLQCLTDIRAVSWRARALVDSVPKYNAIVTHCPDALRALLSMRMAVHFTASDIFEALCTQSCFGCGQFGPFLDMFTAQRCCFDCLAHSDSLLSMTASSARKEFGLDLKTMRTIPTLLSIPGEYSESERTYRRRTRLVRMLSASAAKSHYHDIGTLHRRPASPAMSSPHPPEPRLTRNSHRSLQKFDGYTQNPHRFMPMLRFPSLDRRTGKLDWGVSCQACHHGPRDERGGYCDWNTVYSTSGYIGHFQKCEVSRSVRAEIPQFIDHDGDGRNQHDLDGQFMAFLNNFGL</sequence>
<dbReference type="EMBL" id="JAPEIS010000001">
    <property type="protein sequence ID" value="KAJ8070520.1"/>
    <property type="molecule type" value="Genomic_DNA"/>
</dbReference>
<dbReference type="OrthoDB" id="2687876at2759"/>
<protein>
    <recommendedName>
        <fullName evidence="2">F-box domain-containing protein</fullName>
    </recommendedName>
</protein>
<feature type="domain" description="F-box" evidence="2">
    <location>
        <begin position="57"/>
        <end position="103"/>
    </location>
</feature>
<evidence type="ECO:0000313" key="3">
    <source>
        <dbReference type="EMBL" id="KAJ8070520.1"/>
    </source>
</evidence>
<gene>
    <name evidence="3" type="ORF">OCU04_000894</name>
</gene>
<proteinExistence type="predicted"/>
<dbReference type="Pfam" id="PF00646">
    <property type="entry name" value="F-box"/>
    <property type="match status" value="1"/>
</dbReference>
<keyword evidence="4" id="KW-1185">Reference proteome</keyword>
<reference evidence="3" key="1">
    <citation type="submission" date="2022-11" db="EMBL/GenBank/DDBJ databases">
        <title>Genome Resource of Sclerotinia nivalis Strain SnTB1, a Plant Pathogen Isolated from American Ginseng.</title>
        <authorList>
            <person name="Fan S."/>
        </authorList>
    </citation>
    <scope>NUCLEOTIDE SEQUENCE</scope>
    <source>
        <strain evidence="3">SnTB1</strain>
    </source>
</reference>